<dbReference type="STRING" id="575540.Isop_1870"/>
<proteinExistence type="predicted"/>
<gene>
    <name evidence="6" type="ordered locus">Isop_1870</name>
</gene>
<dbReference type="OrthoDB" id="226946at2"/>
<keyword evidence="3 5" id="KW-1133">Transmembrane helix</keyword>
<dbReference type="AlphaFoldDB" id="E8R219"/>
<evidence type="ECO:0000256" key="4">
    <source>
        <dbReference type="ARBA" id="ARBA00023136"/>
    </source>
</evidence>
<evidence type="ECO:0000256" key="5">
    <source>
        <dbReference type="SAM" id="Phobius"/>
    </source>
</evidence>
<reference key="1">
    <citation type="submission" date="2010-11" db="EMBL/GenBank/DDBJ databases">
        <title>The complete sequence of chromosome of Isophaera pallida ATCC 43644.</title>
        <authorList>
            <consortium name="US DOE Joint Genome Institute (JGI-PGF)"/>
            <person name="Lucas S."/>
            <person name="Copeland A."/>
            <person name="Lapidus A."/>
            <person name="Bruce D."/>
            <person name="Goodwin L."/>
            <person name="Pitluck S."/>
            <person name="Kyrpides N."/>
            <person name="Mavromatis K."/>
            <person name="Pagani I."/>
            <person name="Ivanova N."/>
            <person name="Saunders E."/>
            <person name="Brettin T."/>
            <person name="Detter J.C."/>
            <person name="Han C."/>
            <person name="Tapia R."/>
            <person name="Land M."/>
            <person name="Hauser L."/>
            <person name="Markowitz V."/>
            <person name="Cheng J.-F."/>
            <person name="Hugenholtz P."/>
            <person name="Woyke T."/>
            <person name="Wu D."/>
            <person name="Eisen J.A."/>
        </authorList>
    </citation>
    <scope>NUCLEOTIDE SEQUENCE</scope>
    <source>
        <strain>ATCC 43644</strain>
    </source>
</reference>
<feature type="transmembrane region" description="Helical" evidence="5">
    <location>
        <begin position="21"/>
        <end position="41"/>
    </location>
</feature>
<dbReference type="GO" id="GO:0140359">
    <property type="term" value="F:ABC-type transporter activity"/>
    <property type="evidence" value="ECO:0007669"/>
    <property type="project" value="InterPro"/>
</dbReference>
<feature type="transmembrane region" description="Helical" evidence="5">
    <location>
        <begin position="536"/>
        <end position="558"/>
    </location>
</feature>
<dbReference type="RefSeq" id="WP_013564739.1">
    <property type="nucleotide sequence ID" value="NC_014962.1"/>
</dbReference>
<protein>
    <submittedName>
        <fullName evidence="6">ABC-2 type transporter</fullName>
    </submittedName>
</protein>
<feature type="transmembrane region" description="Helical" evidence="5">
    <location>
        <begin position="412"/>
        <end position="433"/>
    </location>
</feature>
<evidence type="ECO:0000256" key="2">
    <source>
        <dbReference type="ARBA" id="ARBA00022692"/>
    </source>
</evidence>
<organism evidence="6 7">
    <name type="scientific">Isosphaera pallida (strain ATCC 43644 / DSM 9630 / IS1B)</name>
    <dbReference type="NCBI Taxonomy" id="575540"/>
    <lineage>
        <taxon>Bacteria</taxon>
        <taxon>Pseudomonadati</taxon>
        <taxon>Planctomycetota</taxon>
        <taxon>Planctomycetia</taxon>
        <taxon>Isosphaerales</taxon>
        <taxon>Isosphaeraceae</taxon>
        <taxon>Isosphaera</taxon>
    </lineage>
</organism>
<dbReference type="InParanoid" id="E8R219"/>
<feature type="transmembrane region" description="Helical" evidence="5">
    <location>
        <begin position="445"/>
        <end position="469"/>
    </location>
</feature>
<dbReference type="Proteomes" id="UP000008631">
    <property type="component" value="Chromosome"/>
</dbReference>
<feature type="transmembrane region" description="Helical" evidence="5">
    <location>
        <begin position="327"/>
        <end position="351"/>
    </location>
</feature>
<dbReference type="HOGENOM" id="CLU_478802_0_0_0"/>
<dbReference type="EMBL" id="CP002353">
    <property type="protein sequence ID" value="ADV62451.1"/>
    <property type="molecule type" value="Genomic_DNA"/>
</dbReference>
<dbReference type="KEGG" id="ipa:Isop_1870"/>
<feature type="transmembrane region" description="Helical" evidence="5">
    <location>
        <begin position="372"/>
        <end position="392"/>
    </location>
</feature>
<dbReference type="PANTHER" id="PTHR43077:SF10">
    <property type="entry name" value="TRANSPORT PERMEASE PROTEIN"/>
    <property type="match status" value="1"/>
</dbReference>
<keyword evidence="2 5" id="KW-0812">Transmembrane</keyword>
<name>E8R219_ISOPI</name>
<comment type="subcellular location">
    <subcellularLocation>
        <location evidence="1">Membrane</location>
        <topology evidence="1">Multi-pass membrane protein</topology>
    </subcellularLocation>
</comment>
<feature type="transmembrane region" description="Helical" evidence="5">
    <location>
        <begin position="177"/>
        <end position="199"/>
    </location>
</feature>
<dbReference type="PANTHER" id="PTHR43077">
    <property type="entry name" value="TRANSPORT PERMEASE YVFS-RELATED"/>
    <property type="match status" value="1"/>
</dbReference>
<feature type="transmembrane region" description="Helical" evidence="5">
    <location>
        <begin position="148"/>
        <end position="170"/>
    </location>
</feature>
<feature type="transmembrane region" description="Helical" evidence="5">
    <location>
        <begin position="61"/>
        <end position="86"/>
    </location>
</feature>
<evidence type="ECO:0000313" key="7">
    <source>
        <dbReference type="Proteomes" id="UP000008631"/>
    </source>
</evidence>
<dbReference type="GO" id="GO:0005886">
    <property type="term" value="C:plasma membrane"/>
    <property type="evidence" value="ECO:0007669"/>
    <property type="project" value="UniProtKB-SubCell"/>
</dbReference>
<dbReference type="InterPro" id="IPR051328">
    <property type="entry name" value="T7SS_ABC-Transporter"/>
</dbReference>
<sequence length="569" mass="62831">MILRDNPVLTRELLVNLRSNRSFVLLAVYVGFLGLLVWLAWGDTSGNTGRTAALNADASIRLFNLFFVGQFLLVTLMAPTFAAGAITGEKERKTYEMLLASPLKPGVILTGKLLSSVSFLVLLIIATLPLTTLCFLRGGLLLSDIVRAYVVLTISAVIFGMLSLICSSFFTRTSSALVVSYLTILPLALLLLASVQLTGPETREFLSIVVLPPWTLVGLALVGSAVRERLLHPPDLGSEGKEVVDEEEEQRHAIGVVIDREAFPDRLFAPAKRVDLMPDGINPVLDKELRSEIFSQGTLMLRIVIQVSMLMSIILMFLWLFQFPERAGYYVSYVLTFNLLVGPVFSAGAITQERERKTVGLLLTTLLTPWRILSAKLLAALRVSTVLTLLLTEQIVLGYLLNSEFHPRWWTFFLFMMIIVHSCMMTTSIGLLCSSLVKRTTTAMILTYLFLMLIYVAPIGAFNFIQAFFPEVSEANLRWLLTLSPYAAAVDIPLGITPLGALSGPTTPIPFGAEESFGWLGPGYGDPLPGIGLPVWLVHLILFPLVTPLIWAAAYLAFRYNWWVAARTI</sequence>
<dbReference type="Pfam" id="PF12679">
    <property type="entry name" value="ABC2_membrane_2"/>
    <property type="match status" value="2"/>
</dbReference>
<dbReference type="eggNOG" id="COG1277">
    <property type="taxonomic scope" value="Bacteria"/>
</dbReference>
<evidence type="ECO:0000313" key="6">
    <source>
        <dbReference type="EMBL" id="ADV62451.1"/>
    </source>
</evidence>
<accession>E8R219</accession>
<feature type="transmembrane region" description="Helical" evidence="5">
    <location>
        <begin position="205"/>
        <end position="226"/>
    </location>
</feature>
<evidence type="ECO:0000256" key="1">
    <source>
        <dbReference type="ARBA" id="ARBA00004141"/>
    </source>
</evidence>
<keyword evidence="7" id="KW-1185">Reference proteome</keyword>
<feature type="transmembrane region" description="Helical" evidence="5">
    <location>
        <begin position="299"/>
        <end position="321"/>
    </location>
</feature>
<reference evidence="6 7" key="2">
    <citation type="journal article" date="2011" name="Stand. Genomic Sci.">
        <title>Complete genome sequence of Isosphaera pallida type strain (IS1B).</title>
        <authorList>
            <consortium name="US DOE Joint Genome Institute (JGI-PGF)"/>
            <person name="Goker M."/>
            <person name="Cleland D."/>
            <person name="Saunders E."/>
            <person name="Lapidus A."/>
            <person name="Nolan M."/>
            <person name="Lucas S."/>
            <person name="Hammon N."/>
            <person name="Deshpande S."/>
            <person name="Cheng J.F."/>
            <person name="Tapia R."/>
            <person name="Han C."/>
            <person name="Goodwin L."/>
            <person name="Pitluck S."/>
            <person name="Liolios K."/>
            <person name="Pagani I."/>
            <person name="Ivanova N."/>
            <person name="Mavromatis K."/>
            <person name="Pati A."/>
            <person name="Chen A."/>
            <person name="Palaniappan K."/>
            <person name="Land M."/>
            <person name="Hauser L."/>
            <person name="Chang Y.J."/>
            <person name="Jeffries C.D."/>
            <person name="Detter J.C."/>
            <person name="Beck B."/>
            <person name="Woyke T."/>
            <person name="Bristow J."/>
            <person name="Eisen J.A."/>
            <person name="Markowitz V."/>
            <person name="Hugenholtz P."/>
            <person name="Kyrpides N.C."/>
            <person name="Klenk H.P."/>
        </authorList>
    </citation>
    <scope>NUCLEOTIDE SEQUENCE [LARGE SCALE GENOMIC DNA]</scope>
    <source>
        <strain evidence="7">ATCC 43644 / DSM 9630 / IS1B</strain>
    </source>
</reference>
<keyword evidence="4 5" id="KW-0472">Membrane</keyword>
<feature type="transmembrane region" description="Helical" evidence="5">
    <location>
        <begin position="107"/>
        <end position="128"/>
    </location>
</feature>
<evidence type="ECO:0000256" key="3">
    <source>
        <dbReference type="ARBA" id="ARBA00022989"/>
    </source>
</evidence>